<name>A0AA48M197_9ZZZZ</name>
<accession>A0AA48M197</accession>
<organism evidence="1">
    <name type="scientific">freshwater sediment metagenome</name>
    <dbReference type="NCBI Taxonomy" id="556182"/>
    <lineage>
        <taxon>unclassified sequences</taxon>
        <taxon>metagenomes</taxon>
        <taxon>ecological metagenomes</taxon>
    </lineage>
</organism>
<dbReference type="EMBL" id="OY288114">
    <property type="protein sequence ID" value="CAJ0879411.1"/>
    <property type="molecule type" value="Genomic_DNA"/>
</dbReference>
<reference evidence="1" key="1">
    <citation type="submission" date="2023-07" db="EMBL/GenBank/DDBJ databases">
        <authorList>
            <person name="Pelsma A.J. K."/>
        </authorList>
    </citation>
    <scope>NUCLEOTIDE SEQUENCE</scope>
</reference>
<protein>
    <recommendedName>
        <fullName evidence="2">Terminase large subunit gp17-like C-terminal domain-containing protein</fullName>
    </recommendedName>
</protein>
<proteinExistence type="predicted"/>
<evidence type="ECO:0000313" key="1">
    <source>
        <dbReference type="EMBL" id="CAJ0879411.1"/>
    </source>
</evidence>
<evidence type="ECO:0008006" key="2">
    <source>
        <dbReference type="Google" id="ProtNLM"/>
    </source>
</evidence>
<gene>
    <name evidence="1" type="ORF">AMST5_03058</name>
</gene>
<sequence>MSTDFDDPANWPTSSAVALCVGLDIGIAQDHSALVVGGAWQSGGRQIVGIFQVQQFPLGTPLDEVADFATAIAKHLRCRIVFDSSNNSAFASLLAARLGPNPANALVAGVITNSLDHAAQPTPMQLSLAGQLASIPRWTLSKRELIESVSAEIDSGTLRIGHAGDWEALRNELLGMERTVRQSGSVAYSAPQGKHDDIVMALALCLFGIRRVAAPAGRRAHGRRERFSERAWT</sequence>
<dbReference type="AlphaFoldDB" id="A0AA48M197"/>
<dbReference type="Gene3D" id="3.30.420.240">
    <property type="match status" value="1"/>
</dbReference>